<dbReference type="PANTHER" id="PTHR42770">
    <property type="entry name" value="AMINO ACID TRANSPORTER-RELATED"/>
    <property type="match status" value="1"/>
</dbReference>
<evidence type="ECO:0000256" key="6">
    <source>
        <dbReference type="SAM" id="MobiDB-lite"/>
    </source>
</evidence>
<evidence type="ECO:0000313" key="9">
    <source>
        <dbReference type="Proteomes" id="UP000824151"/>
    </source>
</evidence>
<gene>
    <name evidence="8" type="ORF">H9871_08955</name>
</gene>
<evidence type="ECO:0000256" key="3">
    <source>
        <dbReference type="ARBA" id="ARBA00022692"/>
    </source>
</evidence>
<name>A0A9D1UTT2_9MICC</name>
<proteinExistence type="predicted"/>
<accession>A0A9D1UTT2</accession>
<feature type="transmembrane region" description="Helical" evidence="7">
    <location>
        <begin position="192"/>
        <end position="212"/>
    </location>
</feature>
<keyword evidence="3 7" id="KW-0812">Transmembrane</keyword>
<feature type="transmembrane region" description="Helical" evidence="7">
    <location>
        <begin position="113"/>
        <end position="140"/>
    </location>
</feature>
<feature type="transmembrane region" description="Helical" evidence="7">
    <location>
        <begin position="462"/>
        <end position="483"/>
    </location>
</feature>
<dbReference type="EMBL" id="DXGD01000331">
    <property type="protein sequence ID" value="HIX00258.1"/>
    <property type="molecule type" value="Genomic_DNA"/>
</dbReference>
<feature type="transmembrane region" description="Helical" evidence="7">
    <location>
        <begin position="269"/>
        <end position="293"/>
    </location>
</feature>
<dbReference type="Gene3D" id="1.20.1740.10">
    <property type="entry name" value="Amino acid/polyamine transporter I"/>
    <property type="match status" value="1"/>
</dbReference>
<feature type="transmembrane region" description="Helical" evidence="7">
    <location>
        <begin position="72"/>
        <end position="92"/>
    </location>
</feature>
<feature type="region of interest" description="Disordered" evidence="6">
    <location>
        <begin position="1"/>
        <end position="27"/>
    </location>
</feature>
<keyword evidence="4 7" id="KW-1133">Transmembrane helix</keyword>
<dbReference type="Proteomes" id="UP000824151">
    <property type="component" value="Unassembled WGS sequence"/>
</dbReference>
<feature type="transmembrane region" description="Helical" evidence="7">
    <location>
        <begin position="313"/>
        <end position="346"/>
    </location>
</feature>
<dbReference type="PANTHER" id="PTHR42770:SF7">
    <property type="entry name" value="MEMBRANE PROTEIN"/>
    <property type="match status" value="1"/>
</dbReference>
<keyword evidence="2" id="KW-1003">Cell membrane</keyword>
<organism evidence="8 9">
    <name type="scientific">Candidatus Nesterenkonia stercoripullorum</name>
    <dbReference type="NCBI Taxonomy" id="2838701"/>
    <lineage>
        <taxon>Bacteria</taxon>
        <taxon>Bacillati</taxon>
        <taxon>Actinomycetota</taxon>
        <taxon>Actinomycetes</taxon>
        <taxon>Micrococcales</taxon>
        <taxon>Micrococcaceae</taxon>
        <taxon>Nesterenkonia</taxon>
    </lineage>
</organism>
<dbReference type="GO" id="GO:0022857">
    <property type="term" value="F:transmembrane transporter activity"/>
    <property type="evidence" value="ECO:0007669"/>
    <property type="project" value="InterPro"/>
</dbReference>
<evidence type="ECO:0000256" key="2">
    <source>
        <dbReference type="ARBA" id="ARBA00022475"/>
    </source>
</evidence>
<feature type="transmembrane region" description="Helical" evidence="7">
    <location>
        <begin position="232"/>
        <end position="249"/>
    </location>
</feature>
<dbReference type="Pfam" id="PF13520">
    <property type="entry name" value="AA_permease_2"/>
    <property type="match status" value="1"/>
</dbReference>
<comment type="subcellular location">
    <subcellularLocation>
        <location evidence="1">Cell membrane</location>
        <topology evidence="1">Multi-pass membrane protein</topology>
    </subcellularLocation>
</comment>
<dbReference type="GO" id="GO:0005886">
    <property type="term" value="C:plasma membrane"/>
    <property type="evidence" value="ECO:0007669"/>
    <property type="project" value="UniProtKB-SubCell"/>
</dbReference>
<evidence type="ECO:0000256" key="5">
    <source>
        <dbReference type="ARBA" id="ARBA00023136"/>
    </source>
</evidence>
<dbReference type="InterPro" id="IPR002293">
    <property type="entry name" value="AA/rel_permease1"/>
</dbReference>
<evidence type="ECO:0000256" key="7">
    <source>
        <dbReference type="SAM" id="Phobius"/>
    </source>
</evidence>
<protein>
    <submittedName>
        <fullName evidence="8">APC family permease</fullName>
    </submittedName>
</protein>
<evidence type="ECO:0000256" key="1">
    <source>
        <dbReference type="ARBA" id="ARBA00004651"/>
    </source>
</evidence>
<dbReference type="PIRSF" id="PIRSF006060">
    <property type="entry name" value="AA_transporter"/>
    <property type="match status" value="1"/>
</dbReference>
<keyword evidence="5 7" id="KW-0472">Membrane</keyword>
<feature type="transmembrane region" description="Helical" evidence="7">
    <location>
        <begin position="160"/>
        <end position="180"/>
    </location>
</feature>
<evidence type="ECO:0000313" key="8">
    <source>
        <dbReference type="EMBL" id="HIX00258.1"/>
    </source>
</evidence>
<evidence type="ECO:0000256" key="4">
    <source>
        <dbReference type="ARBA" id="ARBA00022989"/>
    </source>
</evidence>
<feature type="transmembrane region" description="Helical" evidence="7">
    <location>
        <begin position="392"/>
        <end position="416"/>
    </location>
</feature>
<feature type="transmembrane region" description="Helical" evidence="7">
    <location>
        <begin position="367"/>
        <end position="386"/>
    </location>
</feature>
<feature type="transmembrane region" description="Helical" evidence="7">
    <location>
        <begin position="41"/>
        <end position="60"/>
    </location>
</feature>
<reference evidence="8" key="1">
    <citation type="journal article" date="2021" name="PeerJ">
        <title>Extensive microbial diversity within the chicken gut microbiome revealed by metagenomics and culture.</title>
        <authorList>
            <person name="Gilroy R."/>
            <person name="Ravi A."/>
            <person name="Getino M."/>
            <person name="Pursley I."/>
            <person name="Horton D.L."/>
            <person name="Alikhan N.F."/>
            <person name="Baker D."/>
            <person name="Gharbi K."/>
            <person name="Hall N."/>
            <person name="Watson M."/>
            <person name="Adriaenssens E.M."/>
            <person name="Foster-Nyarko E."/>
            <person name="Jarju S."/>
            <person name="Secka A."/>
            <person name="Antonio M."/>
            <person name="Oren A."/>
            <person name="Chaudhuri R.R."/>
            <person name="La Ragione R."/>
            <person name="Hildebrand F."/>
            <person name="Pallen M.J."/>
        </authorList>
    </citation>
    <scope>NUCLEOTIDE SEQUENCE</scope>
    <source>
        <strain evidence="8">ChiHejej3B27-3195</strain>
    </source>
</reference>
<comment type="caution">
    <text evidence="8">The sequence shown here is derived from an EMBL/GenBank/DDBJ whole genome shotgun (WGS) entry which is preliminary data.</text>
</comment>
<feature type="transmembrane region" description="Helical" evidence="7">
    <location>
        <begin position="437"/>
        <end position="456"/>
    </location>
</feature>
<dbReference type="AlphaFoldDB" id="A0A9D1UTT2"/>
<reference evidence="8" key="2">
    <citation type="submission" date="2021-04" db="EMBL/GenBank/DDBJ databases">
        <authorList>
            <person name="Gilroy R."/>
        </authorList>
    </citation>
    <scope>NUCLEOTIDE SEQUENCE</scope>
    <source>
        <strain evidence="8">ChiHejej3B27-3195</strain>
    </source>
</reference>
<dbReference type="InterPro" id="IPR050367">
    <property type="entry name" value="APC_superfamily"/>
</dbReference>
<sequence length="512" mass="53765">MNSGPVQTGGAGVPSSAPPLAGPPSGSVETVRLQKTLKPHWVIAIALGSAVGWGAFVLPVDWMGTAGPAGALLGMAIGGSLMILIAVSYGFLAQTFPVSGGAFAYTLVGFGRTHAFICAWFMTLGYASIVALNASALALLGRRVFPGLVEQGRMYEVAGWDVYFGEIVVATLGLVIFALINIRGASVSGRSQYILCVVMIAAVLFLVIGVLVMPDGGVSNVDPLFSSESAPAAGVLAIVAVAPWAFIGFDNIPQAAEEFDFPAKKAFRLIVWSLVLATALYCGMIFATASAHPWQQLLGADRVWATADAISSVLGVTGLVVLCIAAAMGIATGLNGFFVSGSRVLLAMGRAQMVPSVFQKVHPRFGTPHVGIIFILVVCLVAPWAGRTALNWIVDMASIGFTFAFLYTCLCAFKVFRWGSQPEREDIEGSSSTPRKLLAATGAVVALAFVLVLLVPGSPGQLSGPSMIAMAVWILIGVVFFAMRYRHNRTLSDEEVDHAVLDGPRPASMRRV</sequence>